<gene>
    <name evidence="2" type="ORF">EV192_111182</name>
</gene>
<name>A0A4R2J8V7_9PSEU</name>
<comment type="caution">
    <text evidence="2">The sequence shown here is derived from an EMBL/GenBank/DDBJ whole genome shotgun (WGS) entry which is preliminary data.</text>
</comment>
<organism evidence="2 3">
    <name type="scientific">Actinocrispum wychmicini</name>
    <dbReference type="NCBI Taxonomy" id="1213861"/>
    <lineage>
        <taxon>Bacteria</taxon>
        <taxon>Bacillati</taxon>
        <taxon>Actinomycetota</taxon>
        <taxon>Actinomycetes</taxon>
        <taxon>Pseudonocardiales</taxon>
        <taxon>Pseudonocardiaceae</taxon>
        <taxon>Actinocrispum</taxon>
    </lineage>
</organism>
<keyword evidence="3" id="KW-1185">Reference proteome</keyword>
<evidence type="ECO:0000313" key="3">
    <source>
        <dbReference type="Proteomes" id="UP000295680"/>
    </source>
</evidence>
<reference evidence="2 3" key="1">
    <citation type="submission" date="2019-03" db="EMBL/GenBank/DDBJ databases">
        <title>Genomic Encyclopedia of Type Strains, Phase IV (KMG-IV): sequencing the most valuable type-strain genomes for metagenomic binning, comparative biology and taxonomic classification.</title>
        <authorList>
            <person name="Goeker M."/>
        </authorList>
    </citation>
    <scope>NUCLEOTIDE SEQUENCE [LARGE SCALE GENOMIC DNA]</scope>
    <source>
        <strain evidence="2 3">DSM 45934</strain>
    </source>
</reference>
<evidence type="ECO:0000256" key="1">
    <source>
        <dbReference type="SAM" id="MobiDB-lite"/>
    </source>
</evidence>
<protein>
    <submittedName>
        <fullName evidence="2">Uncharacterized protein</fullName>
    </submittedName>
</protein>
<dbReference type="AlphaFoldDB" id="A0A4R2J8V7"/>
<evidence type="ECO:0000313" key="2">
    <source>
        <dbReference type="EMBL" id="TCO52988.1"/>
    </source>
</evidence>
<proteinExistence type="predicted"/>
<feature type="region of interest" description="Disordered" evidence="1">
    <location>
        <begin position="1"/>
        <end position="23"/>
    </location>
</feature>
<dbReference type="EMBL" id="SLWS01000011">
    <property type="protein sequence ID" value="TCO52988.1"/>
    <property type="molecule type" value="Genomic_DNA"/>
</dbReference>
<dbReference type="OrthoDB" id="5181013at2"/>
<dbReference type="RefSeq" id="WP_132123968.1">
    <property type="nucleotide sequence ID" value="NZ_SLWS01000011.1"/>
</dbReference>
<sequence>MPTAVAAAKNATNGTNPATTPGGIPFIQGSNHKNIRITSYSYQLTAGGSQEFVTDITPGGFLRGVRLSWKSTGGALGGGTITADGSAAIFSSVSLENIDGGLFIYPMDGFAHRMHQKYMRPWDGDPTKRSGSTSETWSDTINPAGMLKLYPELRDTAGVLSNTDARAKYRVRFTLGPGSRLVTGGAPTYPTVTVTLYAESWAQTDVQDLQGNKIEELPPGLALSHVIRHQILPLNSGGSNNTFQLTNVGNEIRGLMAIVRDQNGVRQDYLTDPIRRTIDDRTLGVESPDEVFHHMEDFYDFLRNNTATRETGIYVWPRFRAPGDMIGQYWLPTNSGTYYITETATSSALGGNLGTVEWITDEVVPLAPIPVELDGI</sequence>
<accession>A0A4R2J8V7</accession>
<dbReference type="Proteomes" id="UP000295680">
    <property type="component" value="Unassembled WGS sequence"/>
</dbReference>